<sequence>QWRSHQLIMDPEAHNSARVDVFMEELEASIACSRKTYNIYSIEQKALFLYLLQFKFLKVKPAAERSGINARTAQGWVKRMSEDPEWNIYDKLTNKINRPGSQLQEEHKQYLIQFFDERPQATRQDAVEALTADFEGFSLKESQVGTFIKNECNLTVKLITRHPKARNCPETLLKRKVWVEKWSK</sequence>
<dbReference type="Proteomes" id="UP000054107">
    <property type="component" value="Unassembled WGS sequence"/>
</dbReference>
<feature type="non-terminal residue" evidence="1">
    <location>
        <position position="1"/>
    </location>
</feature>
<dbReference type="AlphaFoldDB" id="A0A0B7N333"/>
<keyword evidence="2" id="KW-1185">Reference proteome</keyword>
<organism evidence="1 2">
    <name type="scientific">Parasitella parasitica</name>
    <dbReference type="NCBI Taxonomy" id="35722"/>
    <lineage>
        <taxon>Eukaryota</taxon>
        <taxon>Fungi</taxon>
        <taxon>Fungi incertae sedis</taxon>
        <taxon>Mucoromycota</taxon>
        <taxon>Mucoromycotina</taxon>
        <taxon>Mucoromycetes</taxon>
        <taxon>Mucorales</taxon>
        <taxon>Mucorineae</taxon>
        <taxon>Mucoraceae</taxon>
        <taxon>Parasitella</taxon>
    </lineage>
</organism>
<gene>
    <name evidence="1" type="primary">PARPA_03392.1 scaffold 7454</name>
</gene>
<dbReference type="STRING" id="35722.A0A0B7N333"/>
<proteinExistence type="predicted"/>
<protein>
    <submittedName>
        <fullName evidence="1">Uncharacterized protein</fullName>
    </submittedName>
</protein>
<feature type="non-terminal residue" evidence="1">
    <location>
        <position position="184"/>
    </location>
</feature>
<reference evidence="1 2" key="1">
    <citation type="submission" date="2014-09" db="EMBL/GenBank/DDBJ databases">
        <authorList>
            <person name="Ellenberger Sabrina"/>
        </authorList>
    </citation>
    <scope>NUCLEOTIDE SEQUENCE [LARGE SCALE GENOMIC DNA]</scope>
    <source>
        <strain evidence="1 2">CBS 412.66</strain>
    </source>
</reference>
<name>A0A0B7N333_9FUNG</name>
<accession>A0A0B7N333</accession>
<dbReference type="OrthoDB" id="2283132at2759"/>
<dbReference type="EMBL" id="LN722303">
    <property type="protein sequence ID" value="CEP09828.1"/>
    <property type="molecule type" value="Genomic_DNA"/>
</dbReference>
<evidence type="ECO:0000313" key="2">
    <source>
        <dbReference type="Proteomes" id="UP000054107"/>
    </source>
</evidence>
<evidence type="ECO:0000313" key="1">
    <source>
        <dbReference type="EMBL" id="CEP09828.1"/>
    </source>
</evidence>